<sequence>MLRNKRQLNTLFYTLILFTFALCSLSSVLFVPYTSFAIFLLSTSVFLLFSDLSVFFIVLEYYLLEIELVNYEHAKRHCLLSHLFSNQLFVDHMLGMFLKTSLFSISTTSKYAYLESIFKCTLMEQIIYIMIVFVFLPSFMRIFASYAKRMYGEQKKCLVSNLL</sequence>
<protein>
    <submittedName>
        <fullName evidence="2">3-hydroxy-3-methylglutaryl-coenzyme A reductase</fullName>
    </submittedName>
</protein>
<feature type="transmembrane region" description="Helical" evidence="1">
    <location>
        <begin position="12"/>
        <end position="31"/>
    </location>
</feature>
<dbReference type="ExpressionAtlas" id="A0A5K4ENY2">
    <property type="expression patterns" value="baseline"/>
</dbReference>
<dbReference type="WBParaSite" id="Smp_138590.4">
    <property type="protein sequence ID" value="Smp_138590.4"/>
    <property type="gene ID" value="Smp_138590"/>
</dbReference>
<name>A0A5K4ENY2_SCHMA</name>
<reference evidence="2" key="1">
    <citation type="submission" date="2019-11" db="UniProtKB">
        <authorList>
            <consortium name="WormBaseParasite"/>
        </authorList>
    </citation>
    <scope>IDENTIFICATION</scope>
    <source>
        <strain evidence="2">Puerto Rican</strain>
    </source>
</reference>
<feature type="transmembrane region" description="Helical" evidence="1">
    <location>
        <begin position="37"/>
        <end position="63"/>
    </location>
</feature>
<dbReference type="AlphaFoldDB" id="A0A5K4ENY2"/>
<keyword evidence="1" id="KW-0472">Membrane</keyword>
<dbReference type="InParanoid" id="A0A5K4ENY2"/>
<accession>A0A5K4ENY2</accession>
<keyword evidence="1" id="KW-1133">Transmembrane helix</keyword>
<proteinExistence type="predicted"/>
<keyword evidence="1" id="KW-0812">Transmembrane</keyword>
<organism evidence="2">
    <name type="scientific">Schistosoma mansoni</name>
    <name type="common">Blood fluke</name>
    <dbReference type="NCBI Taxonomy" id="6183"/>
    <lineage>
        <taxon>Eukaryota</taxon>
        <taxon>Metazoa</taxon>
        <taxon>Spiralia</taxon>
        <taxon>Lophotrochozoa</taxon>
        <taxon>Platyhelminthes</taxon>
        <taxon>Trematoda</taxon>
        <taxon>Digenea</taxon>
        <taxon>Strigeidida</taxon>
        <taxon>Schistosomatoidea</taxon>
        <taxon>Schistosomatidae</taxon>
        <taxon>Schistosoma</taxon>
    </lineage>
</organism>
<evidence type="ECO:0000313" key="2">
    <source>
        <dbReference type="WBParaSite" id="Smp_138590.4"/>
    </source>
</evidence>
<feature type="transmembrane region" description="Helical" evidence="1">
    <location>
        <begin position="126"/>
        <end position="146"/>
    </location>
</feature>
<evidence type="ECO:0000256" key="1">
    <source>
        <dbReference type="SAM" id="Phobius"/>
    </source>
</evidence>